<dbReference type="Pfam" id="PF04773">
    <property type="entry name" value="FecR"/>
    <property type="match status" value="1"/>
</dbReference>
<evidence type="ECO:0000313" key="3">
    <source>
        <dbReference type="EMBL" id="ABE36917.1"/>
    </source>
</evidence>
<evidence type="ECO:0000259" key="1">
    <source>
        <dbReference type="Pfam" id="PF04773"/>
    </source>
</evidence>
<dbReference type="AlphaFoldDB" id="Q13G72"/>
<dbReference type="PANTHER" id="PTHR30273:SF2">
    <property type="entry name" value="PROTEIN FECR"/>
    <property type="match status" value="1"/>
</dbReference>
<dbReference type="KEGG" id="bxe:Bxe_C1050"/>
<dbReference type="KEGG" id="bxb:DR64_8751"/>
<dbReference type="STRING" id="266265.Bxe_C1050"/>
<name>Q13G72_PARXL</name>
<dbReference type="GO" id="GO:0016989">
    <property type="term" value="F:sigma factor antagonist activity"/>
    <property type="evidence" value="ECO:0007669"/>
    <property type="project" value="TreeGrafter"/>
</dbReference>
<feature type="domain" description="FecR N-terminal" evidence="2">
    <location>
        <begin position="12"/>
        <end position="53"/>
    </location>
</feature>
<sequence length="318" mass="34637">MTDRASNAPALDAAIRWAVRLAAGNASEAEFREFLDWKAAAVEHQLAWGSIEQQLHLFSSARERDGGTAHRALAATRVSRRKLLRDALATVAVVGVVGAAVRRFGLFDSLYADVATDVGARRQLSLADNSMLVLDARSAVDVNFGERERAIRLLEGRLFVRVARDSARPFVVYTRDGSFSALGTAFGVGLSSEGSRLAVTHSAVRARCAAGATLDVVASQVATLRAGAQPVVERWHADSEVTWMKGYVTIVDRPLHEVVESLNRYVRGFISMSDDVAALKISGLFPLDDAQMAIRQIAQTLPVIVTYHTDYFIRITAR</sequence>
<dbReference type="eggNOG" id="COG3712">
    <property type="taxonomic scope" value="Bacteria"/>
</dbReference>
<dbReference type="EMBL" id="CP000272">
    <property type="protein sequence ID" value="ABE36917.1"/>
    <property type="molecule type" value="Genomic_DNA"/>
</dbReference>
<dbReference type="Proteomes" id="UP000001817">
    <property type="component" value="Chromosome 3"/>
</dbReference>
<dbReference type="PIRSF" id="PIRSF018266">
    <property type="entry name" value="FecR"/>
    <property type="match status" value="1"/>
</dbReference>
<dbReference type="Pfam" id="PF16220">
    <property type="entry name" value="DUF4880"/>
    <property type="match status" value="1"/>
</dbReference>
<dbReference type="OrthoDB" id="1100567at2"/>
<evidence type="ECO:0000259" key="2">
    <source>
        <dbReference type="Pfam" id="PF16220"/>
    </source>
</evidence>
<dbReference type="RefSeq" id="WP_011494164.1">
    <property type="nucleotide sequence ID" value="NC_007953.1"/>
</dbReference>
<gene>
    <name evidence="3" type="ORF">Bxe_C1050</name>
</gene>
<dbReference type="InterPro" id="IPR012373">
    <property type="entry name" value="Ferrdict_sens_TM"/>
</dbReference>
<dbReference type="Gene3D" id="2.60.120.1440">
    <property type="match status" value="1"/>
</dbReference>
<feature type="domain" description="FecR protein" evidence="1">
    <location>
        <begin position="113"/>
        <end position="205"/>
    </location>
</feature>
<reference evidence="3 4" key="1">
    <citation type="journal article" date="2006" name="Proc. Natl. Acad. Sci. U.S.A.">
        <title>Burkholderia xenovorans LB400 harbors a multi-replicon, 9.73-Mbp genome shaped for versatility.</title>
        <authorList>
            <person name="Chain P.S."/>
            <person name="Denef V.J."/>
            <person name="Konstantinidis K.T."/>
            <person name="Vergez L.M."/>
            <person name="Agullo L."/>
            <person name="Reyes V.L."/>
            <person name="Hauser L."/>
            <person name="Cordova M."/>
            <person name="Gomez L."/>
            <person name="Gonzalez M."/>
            <person name="Land M."/>
            <person name="Lao V."/>
            <person name="Larimer F."/>
            <person name="LiPuma J.J."/>
            <person name="Mahenthiralingam E."/>
            <person name="Malfatti S.A."/>
            <person name="Marx C.J."/>
            <person name="Parnell J.J."/>
            <person name="Ramette A."/>
            <person name="Richardson P."/>
            <person name="Seeger M."/>
            <person name="Smith D."/>
            <person name="Spilker T."/>
            <person name="Sul W.J."/>
            <person name="Tsoi T.V."/>
            <person name="Ulrich L.E."/>
            <person name="Zhulin I.B."/>
            <person name="Tiedje J.M."/>
        </authorList>
    </citation>
    <scope>NUCLEOTIDE SEQUENCE [LARGE SCALE GENOMIC DNA]</scope>
    <source>
        <strain evidence="3 4">LB400</strain>
    </source>
</reference>
<protein>
    <submittedName>
        <fullName evidence="3">FecR</fullName>
    </submittedName>
</protein>
<dbReference type="PANTHER" id="PTHR30273">
    <property type="entry name" value="PERIPLASMIC SIGNAL SENSOR AND SIGMA FACTOR ACTIVATOR FECR-RELATED"/>
    <property type="match status" value="1"/>
</dbReference>
<evidence type="ECO:0000313" key="4">
    <source>
        <dbReference type="Proteomes" id="UP000001817"/>
    </source>
</evidence>
<accession>Q13G72</accession>
<proteinExistence type="predicted"/>
<organism evidence="3 4">
    <name type="scientific">Paraburkholderia xenovorans (strain LB400)</name>
    <dbReference type="NCBI Taxonomy" id="266265"/>
    <lineage>
        <taxon>Bacteria</taxon>
        <taxon>Pseudomonadati</taxon>
        <taxon>Pseudomonadota</taxon>
        <taxon>Betaproteobacteria</taxon>
        <taxon>Burkholderiales</taxon>
        <taxon>Burkholderiaceae</taxon>
        <taxon>Paraburkholderia</taxon>
    </lineage>
</organism>
<dbReference type="InterPro" id="IPR032623">
    <property type="entry name" value="FecR_N"/>
</dbReference>
<dbReference type="InterPro" id="IPR006860">
    <property type="entry name" value="FecR"/>
</dbReference>
<keyword evidence="4" id="KW-1185">Reference proteome</keyword>